<dbReference type="Proteomes" id="UP000887565">
    <property type="component" value="Unplaced"/>
</dbReference>
<organism evidence="3 4">
    <name type="scientific">Romanomermis culicivorax</name>
    <name type="common">Nematode worm</name>
    <dbReference type="NCBI Taxonomy" id="13658"/>
    <lineage>
        <taxon>Eukaryota</taxon>
        <taxon>Metazoa</taxon>
        <taxon>Ecdysozoa</taxon>
        <taxon>Nematoda</taxon>
        <taxon>Enoplea</taxon>
        <taxon>Dorylaimia</taxon>
        <taxon>Mermithida</taxon>
        <taxon>Mermithoidea</taxon>
        <taxon>Mermithidae</taxon>
        <taxon>Romanomermis</taxon>
    </lineage>
</organism>
<name>A0A915JU35_ROMCU</name>
<proteinExistence type="predicted"/>
<dbReference type="AlphaFoldDB" id="A0A915JU35"/>
<dbReference type="GO" id="GO:0030659">
    <property type="term" value="C:cytoplasmic vesicle membrane"/>
    <property type="evidence" value="ECO:0007669"/>
    <property type="project" value="TreeGrafter"/>
</dbReference>
<keyword evidence="2" id="KW-0472">Membrane</keyword>
<dbReference type="GO" id="GO:0005886">
    <property type="term" value="C:plasma membrane"/>
    <property type="evidence" value="ECO:0007669"/>
    <property type="project" value="TreeGrafter"/>
</dbReference>
<keyword evidence="2" id="KW-1133">Transmembrane helix</keyword>
<keyword evidence="3" id="KW-1185">Reference proteome</keyword>
<dbReference type="OMA" id="TFREATH"/>
<evidence type="ECO:0000313" key="3">
    <source>
        <dbReference type="Proteomes" id="UP000887565"/>
    </source>
</evidence>
<keyword evidence="2" id="KW-0812">Transmembrane</keyword>
<feature type="transmembrane region" description="Helical" evidence="2">
    <location>
        <begin position="130"/>
        <end position="148"/>
    </location>
</feature>
<evidence type="ECO:0000256" key="2">
    <source>
        <dbReference type="SAM" id="Phobius"/>
    </source>
</evidence>
<feature type="transmembrane region" description="Helical" evidence="2">
    <location>
        <begin position="254"/>
        <end position="275"/>
    </location>
</feature>
<feature type="compositionally biased region" description="Polar residues" evidence="1">
    <location>
        <begin position="291"/>
        <end position="305"/>
    </location>
</feature>
<feature type="region of interest" description="Disordered" evidence="1">
    <location>
        <begin position="291"/>
        <end position="327"/>
    </location>
</feature>
<evidence type="ECO:0000313" key="4">
    <source>
        <dbReference type="WBParaSite" id="nRc.2.0.1.t29322-RA"/>
    </source>
</evidence>
<sequence>VGELESLPECIGPDSTSLFLRPYAEYLEFFGDRSDFYQHLQTFREATHYKHWLTYFQTSYENRTGYSNLTKFFFTVAYKRHRTFKDRVRYTIDFRRIMAKYEQKYDATIYCDDNNNFVVDQLLAIPANTIQDVLITGFCMAIICLLFIPNFFNTVCAMVTIFSINVGVFGYLVHWDVALDPVSMTSLLMSIGYSVDFTSHISFHYYISSGANQKEKLISALSSIGLPMIETGFSTILSVGCLCMVKSYLIHTTFLVVVLGLFHGLIVLPTFLAWLPMDVWEWIYGNENQQQIKSPDDSQQQGNHSNGHRPLTPSKPDIVQIAMGQRK</sequence>
<dbReference type="SUPFAM" id="SSF82866">
    <property type="entry name" value="Multidrug efflux transporter AcrB transmembrane domain"/>
    <property type="match status" value="1"/>
</dbReference>
<feature type="transmembrane region" description="Helical" evidence="2">
    <location>
        <begin position="228"/>
        <end position="248"/>
    </location>
</feature>
<dbReference type="GO" id="GO:0018996">
    <property type="term" value="P:molting cycle, collagen and cuticulin-based cuticle"/>
    <property type="evidence" value="ECO:0007669"/>
    <property type="project" value="TreeGrafter"/>
</dbReference>
<feature type="transmembrane region" description="Helical" evidence="2">
    <location>
        <begin position="155"/>
        <end position="175"/>
    </location>
</feature>
<dbReference type="InterPro" id="IPR051697">
    <property type="entry name" value="Patched_domain-protein"/>
</dbReference>
<protein>
    <submittedName>
        <fullName evidence="4">Uncharacterized protein</fullName>
    </submittedName>
</protein>
<feature type="transmembrane region" description="Helical" evidence="2">
    <location>
        <begin position="187"/>
        <end position="207"/>
    </location>
</feature>
<evidence type="ECO:0000256" key="1">
    <source>
        <dbReference type="SAM" id="MobiDB-lite"/>
    </source>
</evidence>
<dbReference type="GO" id="GO:0006897">
    <property type="term" value="P:endocytosis"/>
    <property type="evidence" value="ECO:0007669"/>
    <property type="project" value="TreeGrafter"/>
</dbReference>
<accession>A0A915JU35</accession>
<dbReference type="PANTHER" id="PTHR10796">
    <property type="entry name" value="PATCHED-RELATED"/>
    <property type="match status" value="1"/>
</dbReference>
<dbReference type="WBParaSite" id="nRc.2.0.1.t29322-RA">
    <property type="protein sequence ID" value="nRc.2.0.1.t29322-RA"/>
    <property type="gene ID" value="nRc.2.0.1.g29322"/>
</dbReference>
<reference evidence="4" key="1">
    <citation type="submission" date="2022-11" db="UniProtKB">
        <authorList>
            <consortium name="WormBaseParasite"/>
        </authorList>
    </citation>
    <scope>IDENTIFICATION</scope>
</reference>
<dbReference type="Gene3D" id="1.20.1640.10">
    <property type="entry name" value="Multidrug efflux transporter AcrB transmembrane domain"/>
    <property type="match status" value="1"/>
</dbReference>
<dbReference type="PANTHER" id="PTHR10796:SF92">
    <property type="entry name" value="PATCHED-RELATED, ISOFORM A"/>
    <property type="match status" value="1"/>
</dbReference>